<feature type="compositionally biased region" description="Polar residues" evidence="7">
    <location>
        <begin position="265"/>
        <end position="276"/>
    </location>
</feature>
<dbReference type="InterPro" id="IPR036938">
    <property type="entry name" value="PAP2/HPO_sf"/>
</dbReference>
<dbReference type="PANTHER" id="PTHR14969:SF62">
    <property type="entry name" value="DECAPRENYLPHOSPHORYL-5-PHOSPHORIBOSE PHOSPHATASE RV3807C-RELATED"/>
    <property type="match status" value="1"/>
</dbReference>
<evidence type="ECO:0000259" key="9">
    <source>
        <dbReference type="SMART" id="SM00014"/>
    </source>
</evidence>
<feature type="region of interest" description="Disordered" evidence="7">
    <location>
        <begin position="212"/>
        <end position="294"/>
    </location>
</feature>
<feature type="transmembrane region" description="Helical" evidence="8">
    <location>
        <begin position="126"/>
        <end position="151"/>
    </location>
</feature>
<keyword evidence="5 8" id="KW-1133">Transmembrane helix</keyword>
<comment type="subcellular location">
    <subcellularLocation>
        <location evidence="1">Cell membrane</location>
        <topology evidence="1">Multi-pass membrane protein</topology>
    </subcellularLocation>
</comment>
<dbReference type="SUPFAM" id="SSF48317">
    <property type="entry name" value="Acid phosphatase/Vanadium-dependent haloperoxidase"/>
    <property type="match status" value="1"/>
</dbReference>
<evidence type="ECO:0000256" key="1">
    <source>
        <dbReference type="ARBA" id="ARBA00004651"/>
    </source>
</evidence>
<dbReference type="RefSeq" id="WP_212521842.1">
    <property type="nucleotide sequence ID" value="NZ_JAGSOH010000151.1"/>
</dbReference>
<keyword evidence="11" id="KW-1185">Reference proteome</keyword>
<keyword evidence="2" id="KW-1003">Cell membrane</keyword>
<dbReference type="InterPro" id="IPR000326">
    <property type="entry name" value="PAP2/HPO"/>
</dbReference>
<keyword evidence="3 8" id="KW-0812">Transmembrane</keyword>
<reference evidence="10" key="1">
    <citation type="submission" date="2021-04" db="EMBL/GenBank/DDBJ databases">
        <title>Genome based classification of Actinospica acidithermotolerans sp. nov., an actinobacterium isolated from an Indonesian hot spring.</title>
        <authorList>
            <person name="Kusuma A.B."/>
            <person name="Putra K.E."/>
            <person name="Nafisah S."/>
            <person name="Loh J."/>
            <person name="Nouioui I."/>
            <person name="Goodfellow M."/>
        </authorList>
    </citation>
    <scope>NUCLEOTIDE SEQUENCE</scope>
    <source>
        <strain evidence="10">MGRD01-02</strain>
    </source>
</reference>
<dbReference type="Pfam" id="PF01569">
    <property type="entry name" value="PAP2"/>
    <property type="match status" value="1"/>
</dbReference>
<evidence type="ECO:0000256" key="5">
    <source>
        <dbReference type="ARBA" id="ARBA00022989"/>
    </source>
</evidence>
<evidence type="ECO:0000313" key="10">
    <source>
        <dbReference type="EMBL" id="MBR7830719.1"/>
    </source>
</evidence>
<dbReference type="GO" id="GO:0005886">
    <property type="term" value="C:plasma membrane"/>
    <property type="evidence" value="ECO:0007669"/>
    <property type="project" value="UniProtKB-SubCell"/>
</dbReference>
<evidence type="ECO:0000256" key="7">
    <source>
        <dbReference type="SAM" id="MobiDB-lite"/>
    </source>
</evidence>
<dbReference type="Proteomes" id="UP000676325">
    <property type="component" value="Unassembled WGS sequence"/>
</dbReference>
<feature type="compositionally biased region" description="Basic and acidic residues" evidence="7">
    <location>
        <begin position="284"/>
        <end position="294"/>
    </location>
</feature>
<feature type="domain" description="Phosphatidic acid phosphatase type 2/haloperoxidase" evidence="9">
    <location>
        <begin position="73"/>
        <end position="182"/>
    </location>
</feature>
<evidence type="ECO:0000256" key="2">
    <source>
        <dbReference type="ARBA" id="ARBA00022475"/>
    </source>
</evidence>
<sequence>MPLALADPQHIKTVTTADDGLYRSITSFAQHTAWLQSAMKLYTLAGIGILGLMALYAWWSARGRADRATMAAVAWLGVGTLISIAGGLGLKQVFRENRPCQAIHVATVQACPGPTDYSFPSDHTTVAVALAVGLWIVSRRLGVIAAILAAIEGFSRIYLGQHYPHDVLGGAILSTAILLAGWPLARRPLTRLLEVLEASPLRPLLTAAPAGATTATSTASRDAAPSTPAESRGDAAYADPYNAGRAAYTDATPAGAHGDAPRTTAYGNGSHTQQDPASGRGAYPRHETRGTGLR</sequence>
<evidence type="ECO:0000256" key="8">
    <source>
        <dbReference type="SAM" id="Phobius"/>
    </source>
</evidence>
<feature type="transmembrane region" description="Helical" evidence="8">
    <location>
        <begin position="163"/>
        <end position="185"/>
    </location>
</feature>
<feature type="transmembrane region" description="Helical" evidence="8">
    <location>
        <begin position="41"/>
        <end position="59"/>
    </location>
</feature>
<protein>
    <submittedName>
        <fullName evidence="10">Phosphatase PAP2 family protein</fullName>
    </submittedName>
</protein>
<evidence type="ECO:0000256" key="4">
    <source>
        <dbReference type="ARBA" id="ARBA00022801"/>
    </source>
</evidence>
<dbReference type="SMART" id="SM00014">
    <property type="entry name" value="acidPPc"/>
    <property type="match status" value="1"/>
</dbReference>
<name>A0A941ENB7_9ACTN</name>
<comment type="caution">
    <text evidence="10">The sequence shown here is derived from an EMBL/GenBank/DDBJ whole genome shotgun (WGS) entry which is preliminary data.</text>
</comment>
<dbReference type="PANTHER" id="PTHR14969">
    <property type="entry name" value="SPHINGOSINE-1-PHOSPHATE PHOSPHOHYDROLASE"/>
    <property type="match status" value="1"/>
</dbReference>
<evidence type="ECO:0000313" key="11">
    <source>
        <dbReference type="Proteomes" id="UP000676325"/>
    </source>
</evidence>
<dbReference type="EMBL" id="JAGSOH010000151">
    <property type="protein sequence ID" value="MBR7830719.1"/>
    <property type="molecule type" value="Genomic_DNA"/>
</dbReference>
<evidence type="ECO:0000256" key="3">
    <source>
        <dbReference type="ARBA" id="ARBA00022692"/>
    </source>
</evidence>
<organism evidence="10 11">
    <name type="scientific">Actinospica acidithermotolerans</name>
    <dbReference type="NCBI Taxonomy" id="2828514"/>
    <lineage>
        <taxon>Bacteria</taxon>
        <taxon>Bacillati</taxon>
        <taxon>Actinomycetota</taxon>
        <taxon>Actinomycetes</taxon>
        <taxon>Catenulisporales</taxon>
        <taxon>Actinospicaceae</taxon>
        <taxon>Actinospica</taxon>
    </lineage>
</organism>
<accession>A0A941ENB7</accession>
<feature type="transmembrane region" description="Helical" evidence="8">
    <location>
        <begin position="71"/>
        <end position="90"/>
    </location>
</feature>
<dbReference type="GO" id="GO:0016787">
    <property type="term" value="F:hydrolase activity"/>
    <property type="evidence" value="ECO:0007669"/>
    <property type="project" value="UniProtKB-KW"/>
</dbReference>
<dbReference type="Gene3D" id="1.20.144.10">
    <property type="entry name" value="Phosphatidic acid phosphatase type 2/haloperoxidase"/>
    <property type="match status" value="1"/>
</dbReference>
<feature type="compositionally biased region" description="Low complexity" evidence="7">
    <location>
        <begin position="212"/>
        <end position="229"/>
    </location>
</feature>
<proteinExistence type="predicted"/>
<dbReference type="AlphaFoldDB" id="A0A941ENB7"/>
<evidence type="ECO:0000256" key="6">
    <source>
        <dbReference type="ARBA" id="ARBA00023136"/>
    </source>
</evidence>
<keyword evidence="4" id="KW-0378">Hydrolase</keyword>
<gene>
    <name evidence="10" type="ORF">KDK95_30735</name>
</gene>
<keyword evidence="6 8" id="KW-0472">Membrane</keyword>